<gene>
    <name evidence="1" type="ORF">THAOC_33786</name>
</gene>
<comment type="caution">
    <text evidence="1">The sequence shown here is derived from an EMBL/GenBank/DDBJ whole genome shotgun (WGS) entry which is preliminary data.</text>
</comment>
<protein>
    <recommendedName>
        <fullName evidence="3">Exonuclease domain-containing protein</fullName>
    </recommendedName>
</protein>
<dbReference type="SUPFAM" id="SSF53098">
    <property type="entry name" value="Ribonuclease H-like"/>
    <property type="match status" value="1"/>
</dbReference>
<dbReference type="EMBL" id="AGNL01046902">
    <property type="protein sequence ID" value="EJK47485.1"/>
    <property type="molecule type" value="Genomic_DNA"/>
</dbReference>
<accession>K0R4I4</accession>
<feature type="non-terminal residue" evidence="1">
    <location>
        <position position="1"/>
    </location>
</feature>
<evidence type="ECO:0008006" key="3">
    <source>
        <dbReference type="Google" id="ProtNLM"/>
    </source>
</evidence>
<reference evidence="1 2" key="1">
    <citation type="journal article" date="2012" name="Genome Biol.">
        <title>Genome and low-iron response of an oceanic diatom adapted to chronic iron limitation.</title>
        <authorList>
            <person name="Lommer M."/>
            <person name="Specht M."/>
            <person name="Roy A.S."/>
            <person name="Kraemer L."/>
            <person name="Andreson R."/>
            <person name="Gutowska M.A."/>
            <person name="Wolf J."/>
            <person name="Bergner S.V."/>
            <person name="Schilhabel M.B."/>
            <person name="Klostermeier U.C."/>
            <person name="Beiko R.G."/>
            <person name="Rosenstiel P."/>
            <person name="Hippler M."/>
            <person name="Laroche J."/>
        </authorList>
    </citation>
    <scope>NUCLEOTIDE SEQUENCE [LARGE SCALE GENOMIC DNA]</scope>
    <source>
        <strain evidence="1 2">CCMP1005</strain>
    </source>
</reference>
<proteinExistence type="predicted"/>
<sequence>RDAPSGILELDHFGPLSWLKCFATYKIITCYTKWKQSNHFSNLSLMHSNVNRLKCDWLLLNWFWDFTKGCNVADAVQSSPQHEACRKMISDLESVELAKIKQAGTVKSQTRRLSELKRGNRLADARKGIPADEDAMRLALSGKVTYFVIDTETIDAHSAHLSIFQIAITNPFEPNDALNSEELQESRVINGQHVTTDWLNMFGLTVEEAMAEINAFISRHKAGLNGCHSCALFYNSLFDTEAMFDTFGRNYVEDLFPYVGCIYEIMKLPVTWAALKKGFPASDFSLEAICRRLKVINESPHCALADATATSEVLRQIPATKRIHLLSLTMTKCRDRLVAESIYPPSISIDDYFEFVFDNSLLVDGSNLTGLRHAFDNQVELDRTSLAGLPSNCTPVHAMRSGSASETEESLRVQLDESECMINDLISTVNHLRTKVDTLQVRNDTLQVKNDTLSKDLNKREGQLLHALEQVDYLAECDIYQKPAMATSPASWI</sequence>
<dbReference type="AlphaFoldDB" id="K0R4I4"/>
<evidence type="ECO:0000313" key="1">
    <source>
        <dbReference type="EMBL" id="EJK47485.1"/>
    </source>
</evidence>
<organism evidence="1 2">
    <name type="scientific">Thalassiosira oceanica</name>
    <name type="common">Marine diatom</name>
    <dbReference type="NCBI Taxonomy" id="159749"/>
    <lineage>
        <taxon>Eukaryota</taxon>
        <taxon>Sar</taxon>
        <taxon>Stramenopiles</taxon>
        <taxon>Ochrophyta</taxon>
        <taxon>Bacillariophyta</taxon>
        <taxon>Coscinodiscophyceae</taxon>
        <taxon>Thalassiosirophycidae</taxon>
        <taxon>Thalassiosirales</taxon>
        <taxon>Thalassiosiraceae</taxon>
        <taxon>Thalassiosira</taxon>
    </lineage>
</organism>
<dbReference type="InterPro" id="IPR036397">
    <property type="entry name" value="RNaseH_sf"/>
</dbReference>
<dbReference type="GO" id="GO:0003676">
    <property type="term" value="F:nucleic acid binding"/>
    <property type="evidence" value="ECO:0007669"/>
    <property type="project" value="InterPro"/>
</dbReference>
<dbReference type="Proteomes" id="UP000266841">
    <property type="component" value="Unassembled WGS sequence"/>
</dbReference>
<evidence type="ECO:0000313" key="2">
    <source>
        <dbReference type="Proteomes" id="UP000266841"/>
    </source>
</evidence>
<dbReference type="InterPro" id="IPR012337">
    <property type="entry name" value="RNaseH-like_sf"/>
</dbReference>
<keyword evidence="2" id="KW-1185">Reference proteome</keyword>
<dbReference type="Gene3D" id="3.30.420.10">
    <property type="entry name" value="Ribonuclease H-like superfamily/Ribonuclease H"/>
    <property type="match status" value="1"/>
</dbReference>
<name>K0R4I4_THAOC</name>